<proteinExistence type="predicted"/>
<keyword evidence="2" id="KW-1185">Reference proteome</keyword>
<gene>
    <name evidence="1" type="ORF">LXD69_07720</name>
</gene>
<sequence>METLLDPEPSALLEEISTTNSLIGICSNCENNIFCTWIENKKKYCEEYK</sequence>
<evidence type="ECO:0000313" key="2">
    <source>
        <dbReference type="Proteomes" id="UP000830454"/>
    </source>
</evidence>
<dbReference type="EMBL" id="CP090145">
    <property type="protein sequence ID" value="UOX35397.1"/>
    <property type="molecule type" value="Genomic_DNA"/>
</dbReference>
<reference evidence="1" key="1">
    <citation type="submission" date="2021-12" db="EMBL/GenBank/DDBJ databases">
        <authorList>
            <person name="Cha I.-T."/>
            <person name="Lee K.-E."/>
            <person name="Park S.-J."/>
        </authorList>
    </citation>
    <scope>NUCLEOTIDE SEQUENCE</scope>
    <source>
        <strain evidence="1">YSM-43</strain>
    </source>
</reference>
<dbReference type="Proteomes" id="UP000830454">
    <property type="component" value="Chromosome"/>
</dbReference>
<name>A0ABY4HR71_9FLAO</name>
<evidence type="ECO:0000313" key="1">
    <source>
        <dbReference type="EMBL" id="UOX35397.1"/>
    </source>
</evidence>
<organism evidence="1 2">
    <name type="scientific">Flavobacterium sediminilitoris</name>
    <dbReference type="NCBI Taxonomy" id="2024526"/>
    <lineage>
        <taxon>Bacteria</taxon>
        <taxon>Pseudomonadati</taxon>
        <taxon>Bacteroidota</taxon>
        <taxon>Flavobacteriia</taxon>
        <taxon>Flavobacteriales</taxon>
        <taxon>Flavobacteriaceae</taxon>
        <taxon>Flavobacterium</taxon>
    </lineage>
</organism>
<protein>
    <submittedName>
        <fullName evidence="1">Uncharacterized protein</fullName>
    </submittedName>
</protein>
<accession>A0ABY4HR71</accession>
<dbReference type="RefSeq" id="WP_246918613.1">
    <property type="nucleotide sequence ID" value="NZ_CP090145.1"/>
</dbReference>
<reference evidence="1" key="2">
    <citation type="submission" date="2022-04" db="EMBL/GenBank/DDBJ databases">
        <title>Complete Genome Sequence of Flavobacterium sediminilitoris YSM-43, Isolated from a Tidal Sediment.</title>
        <authorList>
            <person name="Lee P.A."/>
        </authorList>
    </citation>
    <scope>NUCLEOTIDE SEQUENCE</scope>
    <source>
        <strain evidence="1">YSM-43</strain>
    </source>
</reference>